<gene>
    <name evidence="2" type="primary">g2952</name>
    <name evidence="2" type="ORF">VP750_LOCUS2525</name>
</gene>
<accession>A0ABP1FPL6</accession>
<evidence type="ECO:0000256" key="1">
    <source>
        <dbReference type="SAM" id="MobiDB-lite"/>
    </source>
</evidence>
<name>A0ABP1FPL6_9CHLO</name>
<proteinExistence type="predicted"/>
<dbReference type="Proteomes" id="UP001497392">
    <property type="component" value="Unassembled WGS sequence"/>
</dbReference>
<reference evidence="2 3" key="1">
    <citation type="submission" date="2024-06" db="EMBL/GenBank/DDBJ databases">
        <authorList>
            <person name="Kraege A."/>
            <person name="Thomma B."/>
        </authorList>
    </citation>
    <scope>NUCLEOTIDE SEQUENCE [LARGE SCALE GENOMIC DNA]</scope>
</reference>
<organism evidence="2 3">
    <name type="scientific">Coccomyxa viridis</name>
    <dbReference type="NCBI Taxonomy" id="1274662"/>
    <lineage>
        <taxon>Eukaryota</taxon>
        <taxon>Viridiplantae</taxon>
        <taxon>Chlorophyta</taxon>
        <taxon>core chlorophytes</taxon>
        <taxon>Trebouxiophyceae</taxon>
        <taxon>Trebouxiophyceae incertae sedis</taxon>
        <taxon>Coccomyxaceae</taxon>
        <taxon>Coccomyxa</taxon>
    </lineage>
</organism>
<feature type="region of interest" description="Disordered" evidence="1">
    <location>
        <begin position="1"/>
        <end position="21"/>
    </location>
</feature>
<dbReference type="EMBL" id="CAXHTA020000004">
    <property type="protein sequence ID" value="CAL5220866.1"/>
    <property type="molecule type" value="Genomic_DNA"/>
</dbReference>
<keyword evidence="3" id="KW-1185">Reference proteome</keyword>
<sequence>MLESSQTAPEERGQSKPYWLQDLHKPQEWPLNLRLDPRLPGEAVRPDATLSREHQETDLVPMIYHLATANGQSEALHHVLKRAKCAKSTKELQEVSSTGVAILEDAECTEQSFRNVV</sequence>
<evidence type="ECO:0000313" key="2">
    <source>
        <dbReference type="EMBL" id="CAL5220866.1"/>
    </source>
</evidence>
<protein>
    <submittedName>
        <fullName evidence="2">G2952 protein</fullName>
    </submittedName>
</protein>
<evidence type="ECO:0000313" key="3">
    <source>
        <dbReference type="Proteomes" id="UP001497392"/>
    </source>
</evidence>
<comment type="caution">
    <text evidence="2">The sequence shown here is derived from an EMBL/GenBank/DDBJ whole genome shotgun (WGS) entry which is preliminary data.</text>
</comment>